<feature type="region of interest" description="Disordered" evidence="1">
    <location>
        <begin position="166"/>
        <end position="191"/>
    </location>
</feature>
<proteinExistence type="predicted"/>
<evidence type="ECO:0000313" key="2">
    <source>
        <dbReference type="EMBL" id="CAE8593816.1"/>
    </source>
</evidence>
<dbReference type="Proteomes" id="UP000654075">
    <property type="component" value="Unassembled WGS sequence"/>
</dbReference>
<reference evidence="2" key="1">
    <citation type="submission" date="2021-02" db="EMBL/GenBank/DDBJ databases">
        <authorList>
            <person name="Dougan E. K."/>
            <person name="Rhodes N."/>
            <person name="Thang M."/>
            <person name="Chan C."/>
        </authorList>
    </citation>
    <scope>NUCLEOTIDE SEQUENCE</scope>
</reference>
<dbReference type="AlphaFoldDB" id="A0A813E8A7"/>
<feature type="region of interest" description="Disordered" evidence="1">
    <location>
        <begin position="54"/>
        <end position="106"/>
    </location>
</feature>
<evidence type="ECO:0000256" key="1">
    <source>
        <dbReference type="SAM" id="MobiDB-lite"/>
    </source>
</evidence>
<comment type="caution">
    <text evidence="2">The sequence shown here is derived from an EMBL/GenBank/DDBJ whole genome shotgun (WGS) entry which is preliminary data.</text>
</comment>
<accession>A0A813E8A7</accession>
<dbReference type="EMBL" id="CAJNNV010006595">
    <property type="protein sequence ID" value="CAE8593816.1"/>
    <property type="molecule type" value="Genomic_DNA"/>
</dbReference>
<feature type="non-terminal residue" evidence="2">
    <location>
        <position position="191"/>
    </location>
</feature>
<gene>
    <name evidence="2" type="ORF">PGLA1383_LOCUS12401</name>
</gene>
<protein>
    <submittedName>
        <fullName evidence="2">Uncharacterized protein</fullName>
    </submittedName>
</protein>
<feature type="compositionally biased region" description="Low complexity" evidence="1">
    <location>
        <begin position="93"/>
        <end position="103"/>
    </location>
</feature>
<keyword evidence="3" id="KW-1185">Reference proteome</keyword>
<feature type="non-terminal residue" evidence="2">
    <location>
        <position position="1"/>
    </location>
</feature>
<evidence type="ECO:0000313" key="3">
    <source>
        <dbReference type="Proteomes" id="UP000654075"/>
    </source>
</evidence>
<name>A0A813E8A7_POLGL</name>
<feature type="region of interest" description="Disordered" evidence="1">
    <location>
        <begin position="1"/>
        <end position="23"/>
    </location>
</feature>
<sequence>ETLSRASSPTRPPAAGAQPVSEQLQATAALWETSDAPELTAAAASAPSKAAVSGAAQVSATRDLASVAPGSPSGAVEAVATRTTEVSATRDLASAAPGSPSGAVEAVATRTTEVERRLSELADSVNCLHRVRLSAAAPVGGEASQSATAEAVAAIVARANQLEEQLDFGGDEASPQLGEGGAGRLVALEGR</sequence>
<organism evidence="2 3">
    <name type="scientific">Polarella glacialis</name>
    <name type="common">Dinoflagellate</name>
    <dbReference type="NCBI Taxonomy" id="89957"/>
    <lineage>
        <taxon>Eukaryota</taxon>
        <taxon>Sar</taxon>
        <taxon>Alveolata</taxon>
        <taxon>Dinophyceae</taxon>
        <taxon>Suessiales</taxon>
        <taxon>Suessiaceae</taxon>
        <taxon>Polarella</taxon>
    </lineage>
</organism>